<dbReference type="STRING" id="1834516.BL253_24800"/>
<evidence type="ECO:0000259" key="1">
    <source>
        <dbReference type="Pfam" id="PF00501"/>
    </source>
</evidence>
<dbReference type="RefSeq" id="WP_076819678.1">
    <property type="nucleotide sequence ID" value="NZ_MOMC01000051.1"/>
</dbReference>
<evidence type="ECO:0000313" key="3">
    <source>
        <dbReference type="EMBL" id="ONH26406.1"/>
    </source>
</evidence>
<dbReference type="InterPro" id="IPR020845">
    <property type="entry name" value="AMP-binding_CS"/>
</dbReference>
<dbReference type="CDD" id="cd04433">
    <property type="entry name" value="AFD_class_I"/>
    <property type="match status" value="1"/>
</dbReference>
<name>A0A1V2I5R8_9ACTN</name>
<dbReference type="EMBL" id="MOMC01000051">
    <property type="protein sequence ID" value="ONH26406.1"/>
    <property type="molecule type" value="Genomic_DNA"/>
</dbReference>
<dbReference type="InterPro" id="IPR042099">
    <property type="entry name" value="ANL_N_sf"/>
</dbReference>
<proteinExistence type="predicted"/>
<evidence type="ECO:0000313" key="4">
    <source>
        <dbReference type="Proteomes" id="UP000188929"/>
    </source>
</evidence>
<dbReference type="AlphaFoldDB" id="A0A1V2I5R8"/>
<dbReference type="Pfam" id="PF13193">
    <property type="entry name" value="AMP-binding_C"/>
    <property type="match status" value="1"/>
</dbReference>
<comment type="caution">
    <text evidence="3">The sequence shown here is derived from an EMBL/GenBank/DDBJ whole genome shotgun (WGS) entry which is preliminary data.</text>
</comment>
<dbReference type="Gene3D" id="3.30.300.30">
    <property type="match status" value="1"/>
</dbReference>
<reference evidence="4" key="1">
    <citation type="submission" date="2016-10" db="EMBL/GenBank/DDBJ databases">
        <title>Frankia sp. NRRL B-16386 Genome sequencing.</title>
        <authorList>
            <person name="Ghodhbane-Gtari F."/>
            <person name="Swanson E."/>
            <person name="Gueddou A."/>
            <person name="Hezbri K."/>
            <person name="Ktari K."/>
            <person name="Nouioui I."/>
            <person name="Morris K."/>
            <person name="Simpson S."/>
            <person name="Abebe-Akele F."/>
            <person name="Thomas K."/>
            <person name="Gtari M."/>
            <person name="Tisa L.S."/>
        </authorList>
    </citation>
    <scope>NUCLEOTIDE SEQUENCE [LARGE SCALE GENOMIC DNA]</scope>
    <source>
        <strain evidence="4">NRRL B-16386</strain>
    </source>
</reference>
<protein>
    <recommendedName>
        <fullName evidence="5">AMP-dependent synthetase</fullName>
    </recommendedName>
</protein>
<gene>
    <name evidence="3" type="ORF">BL253_24800</name>
</gene>
<dbReference type="InterPro" id="IPR025110">
    <property type="entry name" value="AMP-bd_C"/>
</dbReference>
<evidence type="ECO:0000259" key="2">
    <source>
        <dbReference type="Pfam" id="PF13193"/>
    </source>
</evidence>
<dbReference type="Gene3D" id="3.40.50.12780">
    <property type="entry name" value="N-terminal domain of ligase-like"/>
    <property type="match status" value="1"/>
</dbReference>
<dbReference type="Proteomes" id="UP000188929">
    <property type="component" value="Unassembled WGS sequence"/>
</dbReference>
<dbReference type="GO" id="GO:0016405">
    <property type="term" value="F:CoA-ligase activity"/>
    <property type="evidence" value="ECO:0007669"/>
    <property type="project" value="TreeGrafter"/>
</dbReference>
<feature type="domain" description="AMP-binding enzyme C-terminal" evidence="2">
    <location>
        <begin position="409"/>
        <end position="479"/>
    </location>
</feature>
<keyword evidence="4" id="KW-1185">Reference proteome</keyword>
<dbReference type="InterPro" id="IPR045851">
    <property type="entry name" value="AMP-bd_C_sf"/>
</dbReference>
<sequence>MNVAEHLRWIFRHGDSTPAVRYDGTWWSWGELQTISQAVEKALTDSGLAELGEVGVLVRNRPGVIGSILGLLANRRGVVIFNSHLPAAGVAKDVEKLRPAALIVDEADREDEQLLAAVRNTGTLLIGSDGQVLRPRDPAAADREPARQRGTVAFLMLTSGTTGPPKRVPISFDDLDHTLLAHSRIGIALTEEPRFSKAVDILAIPPVNVTGMWQMLTSLSRGRRLVLMDRFVVDQWAALVKEHQVRNGRIPPAAVKMVLDSDVDPADLSTLSAIWAGGAPMDVAVGERFEEVFGVPVLTTYGATEFTGGIAVWSLSDWKEFGPLKRGSVGRPNDGVEIRTVDAETGEPLGPHESGMLLVRTAQRAEAGESTWVRTNDIGRLDEDGFLWVEGRADGVINRGGFKVSPHDVEAALRKHPAVRDVAVVGLPDERLGSVPGALVVAGAAPPEVAELKDLVRASLAPYCVPTVIRFTDEIPRNAGLKVDLAATKQALTAP</sequence>
<dbReference type="Pfam" id="PF00501">
    <property type="entry name" value="AMP-binding"/>
    <property type="match status" value="1"/>
</dbReference>
<accession>A0A1V2I5R8</accession>
<dbReference type="SUPFAM" id="SSF56801">
    <property type="entry name" value="Acetyl-CoA synthetase-like"/>
    <property type="match status" value="1"/>
</dbReference>
<dbReference type="OrthoDB" id="3444674at2"/>
<dbReference type="PROSITE" id="PS00455">
    <property type="entry name" value="AMP_BINDING"/>
    <property type="match status" value="1"/>
</dbReference>
<dbReference type="PANTHER" id="PTHR24096">
    <property type="entry name" value="LONG-CHAIN-FATTY-ACID--COA LIGASE"/>
    <property type="match status" value="1"/>
</dbReference>
<dbReference type="InterPro" id="IPR000873">
    <property type="entry name" value="AMP-dep_synth/lig_dom"/>
</dbReference>
<feature type="domain" description="AMP-dependent synthetase/ligase" evidence="1">
    <location>
        <begin position="13"/>
        <end position="363"/>
    </location>
</feature>
<organism evidence="3 4">
    <name type="scientific">Pseudofrankia asymbiotica</name>
    <dbReference type="NCBI Taxonomy" id="1834516"/>
    <lineage>
        <taxon>Bacteria</taxon>
        <taxon>Bacillati</taxon>
        <taxon>Actinomycetota</taxon>
        <taxon>Actinomycetes</taxon>
        <taxon>Frankiales</taxon>
        <taxon>Frankiaceae</taxon>
        <taxon>Pseudofrankia</taxon>
    </lineage>
</organism>
<evidence type="ECO:0008006" key="5">
    <source>
        <dbReference type="Google" id="ProtNLM"/>
    </source>
</evidence>